<organism evidence="1">
    <name type="scientific">Anguilla anguilla</name>
    <name type="common">European freshwater eel</name>
    <name type="synonym">Muraena anguilla</name>
    <dbReference type="NCBI Taxonomy" id="7936"/>
    <lineage>
        <taxon>Eukaryota</taxon>
        <taxon>Metazoa</taxon>
        <taxon>Chordata</taxon>
        <taxon>Craniata</taxon>
        <taxon>Vertebrata</taxon>
        <taxon>Euteleostomi</taxon>
        <taxon>Actinopterygii</taxon>
        <taxon>Neopterygii</taxon>
        <taxon>Teleostei</taxon>
        <taxon>Anguilliformes</taxon>
        <taxon>Anguillidae</taxon>
        <taxon>Anguilla</taxon>
    </lineage>
</organism>
<reference evidence="1" key="1">
    <citation type="submission" date="2014-11" db="EMBL/GenBank/DDBJ databases">
        <authorList>
            <person name="Amaro Gonzalez C."/>
        </authorList>
    </citation>
    <scope>NUCLEOTIDE SEQUENCE</scope>
</reference>
<accession>A0A0E9R7U6</accession>
<evidence type="ECO:0000313" key="1">
    <source>
        <dbReference type="EMBL" id="JAH24550.1"/>
    </source>
</evidence>
<name>A0A0E9R7U6_ANGAN</name>
<proteinExistence type="predicted"/>
<sequence length="25" mass="2711">MILVYGPVALRVALRPQSNNCAPDL</sequence>
<protein>
    <submittedName>
        <fullName evidence="1">Uncharacterized protein</fullName>
    </submittedName>
</protein>
<dbReference type="AlphaFoldDB" id="A0A0E9R7U6"/>
<dbReference type="EMBL" id="GBXM01084027">
    <property type="protein sequence ID" value="JAH24550.1"/>
    <property type="molecule type" value="Transcribed_RNA"/>
</dbReference>
<reference evidence="1" key="2">
    <citation type="journal article" date="2015" name="Fish Shellfish Immunol.">
        <title>Early steps in the European eel (Anguilla anguilla)-Vibrio vulnificus interaction in the gills: Role of the RtxA13 toxin.</title>
        <authorList>
            <person name="Callol A."/>
            <person name="Pajuelo D."/>
            <person name="Ebbesson L."/>
            <person name="Teles M."/>
            <person name="MacKenzie S."/>
            <person name="Amaro C."/>
        </authorList>
    </citation>
    <scope>NUCLEOTIDE SEQUENCE</scope>
</reference>